<gene>
    <name evidence="1" type="ORF">GCM10023213_34530</name>
</gene>
<dbReference type="EMBL" id="BAABIA010000007">
    <property type="protein sequence ID" value="GAA5144389.1"/>
    <property type="molecule type" value="Genomic_DNA"/>
</dbReference>
<sequence>MRLERLTDNSNALSLREQRQLEVVLDDFERSFPQCFFAVYLGVLPTMITARDLGFWLINHGAFHTQQIAKRNDFGCALVIDSQRGIAALTLGYALEPYVSEADVTLLLEQVRSPLIRQLYGLAVERAVAIFGKKLSQSASSASLDGGMISSPTDLNGLGLQTLRNAHRSSRPMTKH</sequence>
<name>A0ABP9PFU2_9BACT</name>
<dbReference type="Proteomes" id="UP001499852">
    <property type="component" value="Unassembled WGS sequence"/>
</dbReference>
<evidence type="ECO:0000313" key="2">
    <source>
        <dbReference type="Proteomes" id="UP001499852"/>
    </source>
</evidence>
<comment type="caution">
    <text evidence="1">The sequence shown here is derived from an EMBL/GenBank/DDBJ whole genome shotgun (WGS) entry which is preliminary data.</text>
</comment>
<keyword evidence="2" id="KW-1185">Reference proteome</keyword>
<accession>A0ABP9PFU2</accession>
<evidence type="ECO:0000313" key="1">
    <source>
        <dbReference type="EMBL" id="GAA5144389.1"/>
    </source>
</evidence>
<evidence type="ECO:0008006" key="3">
    <source>
        <dbReference type="Google" id="ProtNLM"/>
    </source>
</evidence>
<protein>
    <recommendedName>
        <fullName evidence="3">TPM domain-containing protein</fullName>
    </recommendedName>
</protein>
<organism evidence="1 2">
    <name type="scientific">Prosthecobacter algae</name>
    <dbReference type="NCBI Taxonomy" id="1144682"/>
    <lineage>
        <taxon>Bacteria</taxon>
        <taxon>Pseudomonadati</taxon>
        <taxon>Verrucomicrobiota</taxon>
        <taxon>Verrucomicrobiia</taxon>
        <taxon>Verrucomicrobiales</taxon>
        <taxon>Verrucomicrobiaceae</taxon>
        <taxon>Prosthecobacter</taxon>
    </lineage>
</organism>
<proteinExistence type="predicted"/>
<reference evidence="2" key="1">
    <citation type="journal article" date="2019" name="Int. J. Syst. Evol. Microbiol.">
        <title>The Global Catalogue of Microorganisms (GCM) 10K type strain sequencing project: providing services to taxonomists for standard genome sequencing and annotation.</title>
        <authorList>
            <consortium name="The Broad Institute Genomics Platform"/>
            <consortium name="The Broad Institute Genome Sequencing Center for Infectious Disease"/>
            <person name="Wu L."/>
            <person name="Ma J."/>
        </authorList>
    </citation>
    <scope>NUCLEOTIDE SEQUENCE [LARGE SCALE GENOMIC DNA]</scope>
    <source>
        <strain evidence="2">JCM 18053</strain>
    </source>
</reference>